<keyword evidence="4" id="KW-0804">Transcription</keyword>
<dbReference type="InterPro" id="IPR007627">
    <property type="entry name" value="RNA_pol_sigma70_r2"/>
</dbReference>
<evidence type="ECO:0000259" key="6">
    <source>
        <dbReference type="Pfam" id="PF08281"/>
    </source>
</evidence>
<dbReference type="InterPro" id="IPR013325">
    <property type="entry name" value="RNA_pol_sigma_r2"/>
</dbReference>
<evidence type="ECO:0000256" key="4">
    <source>
        <dbReference type="ARBA" id="ARBA00023163"/>
    </source>
</evidence>
<protein>
    <recommendedName>
        <fullName evidence="9">RNA polymerase subunit sigma-24</fullName>
    </recommendedName>
</protein>
<comment type="caution">
    <text evidence="7">The sequence shown here is derived from an EMBL/GenBank/DDBJ whole genome shotgun (WGS) entry which is preliminary data.</text>
</comment>
<evidence type="ECO:0000313" key="8">
    <source>
        <dbReference type="Proteomes" id="UP000233256"/>
    </source>
</evidence>
<dbReference type="Gene3D" id="1.10.1740.10">
    <property type="match status" value="1"/>
</dbReference>
<proteinExistence type="inferred from homology"/>
<evidence type="ECO:0000256" key="3">
    <source>
        <dbReference type="ARBA" id="ARBA00023082"/>
    </source>
</evidence>
<name>A0A2N1PI67_9BACT</name>
<evidence type="ECO:0000256" key="1">
    <source>
        <dbReference type="ARBA" id="ARBA00010641"/>
    </source>
</evidence>
<reference evidence="7 8" key="1">
    <citation type="journal article" date="2017" name="ISME J.">
        <title>Potential for microbial H2 and metal transformations associated with novel bacteria and archaea in deep terrestrial subsurface sediments.</title>
        <authorList>
            <person name="Hernsdorf A.W."/>
            <person name="Amano Y."/>
            <person name="Miyakawa K."/>
            <person name="Ise K."/>
            <person name="Suzuki Y."/>
            <person name="Anantharaman K."/>
            <person name="Probst A."/>
            <person name="Burstein D."/>
            <person name="Thomas B.C."/>
            <person name="Banfield J.F."/>
        </authorList>
    </citation>
    <scope>NUCLEOTIDE SEQUENCE [LARGE SCALE GENOMIC DNA]</scope>
    <source>
        <strain evidence="7">HGW-Wallbacteria-1</strain>
    </source>
</reference>
<evidence type="ECO:0000313" key="7">
    <source>
        <dbReference type="EMBL" id="PKK88024.1"/>
    </source>
</evidence>
<dbReference type="InterPro" id="IPR039425">
    <property type="entry name" value="RNA_pol_sigma-70-like"/>
</dbReference>
<gene>
    <name evidence="7" type="ORF">CVV64_20610</name>
</gene>
<keyword evidence="3" id="KW-0731">Sigma factor</keyword>
<dbReference type="Pfam" id="PF04542">
    <property type="entry name" value="Sigma70_r2"/>
    <property type="match status" value="1"/>
</dbReference>
<dbReference type="PANTHER" id="PTHR43133">
    <property type="entry name" value="RNA POLYMERASE ECF-TYPE SIGMA FACTO"/>
    <property type="match status" value="1"/>
</dbReference>
<dbReference type="Gene3D" id="1.10.10.10">
    <property type="entry name" value="Winged helix-like DNA-binding domain superfamily/Winged helix DNA-binding domain"/>
    <property type="match status" value="1"/>
</dbReference>
<dbReference type="PANTHER" id="PTHR43133:SF51">
    <property type="entry name" value="RNA POLYMERASE SIGMA FACTOR"/>
    <property type="match status" value="1"/>
</dbReference>
<organism evidence="7 8">
    <name type="scientific">Candidatus Wallbacteria bacterium HGW-Wallbacteria-1</name>
    <dbReference type="NCBI Taxonomy" id="2013854"/>
    <lineage>
        <taxon>Bacteria</taxon>
        <taxon>Candidatus Walliibacteriota</taxon>
    </lineage>
</organism>
<dbReference type="InterPro" id="IPR036388">
    <property type="entry name" value="WH-like_DNA-bd_sf"/>
</dbReference>
<evidence type="ECO:0000259" key="5">
    <source>
        <dbReference type="Pfam" id="PF04542"/>
    </source>
</evidence>
<evidence type="ECO:0000256" key="2">
    <source>
        <dbReference type="ARBA" id="ARBA00023015"/>
    </source>
</evidence>
<dbReference type="EMBL" id="PGXC01000074">
    <property type="protein sequence ID" value="PKK88024.1"/>
    <property type="molecule type" value="Genomic_DNA"/>
</dbReference>
<dbReference type="GO" id="GO:0006352">
    <property type="term" value="P:DNA-templated transcription initiation"/>
    <property type="evidence" value="ECO:0007669"/>
    <property type="project" value="InterPro"/>
</dbReference>
<dbReference type="GO" id="GO:0003677">
    <property type="term" value="F:DNA binding"/>
    <property type="evidence" value="ECO:0007669"/>
    <property type="project" value="InterPro"/>
</dbReference>
<dbReference type="NCBIfam" id="TIGR02937">
    <property type="entry name" value="sigma70-ECF"/>
    <property type="match status" value="1"/>
</dbReference>
<accession>A0A2N1PI67</accession>
<dbReference type="GO" id="GO:0016987">
    <property type="term" value="F:sigma factor activity"/>
    <property type="evidence" value="ECO:0007669"/>
    <property type="project" value="UniProtKB-KW"/>
</dbReference>
<feature type="domain" description="RNA polymerase sigma-70 region 2" evidence="5">
    <location>
        <begin position="25"/>
        <end position="91"/>
    </location>
</feature>
<keyword evidence="2" id="KW-0805">Transcription regulation</keyword>
<feature type="domain" description="RNA polymerase sigma factor 70 region 4 type 2" evidence="6">
    <location>
        <begin position="122"/>
        <end position="173"/>
    </location>
</feature>
<dbReference type="Pfam" id="PF08281">
    <property type="entry name" value="Sigma70_r4_2"/>
    <property type="match status" value="1"/>
</dbReference>
<evidence type="ECO:0008006" key="9">
    <source>
        <dbReference type="Google" id="ProtNLM"/>
    </source>
</evidence>
<dbReference type="SUPFAM" id="SSF88659">
    <property type="entry name" value="Sigma3 and sigma4 domains of RNA polymerase sigma factors"/>
    <property type="match status" value="1"/>
</dbReference>
<dbReference type="InterPro" id="IPR014284">
    <property type="entry name" value="RNA_pol_sigma-70_dom"/>
</dbReference>
<dbReference type="SUPFAM" id="SSF88946">
    <property type="entry name" value="Sigma2 domain of RNA polymerase sigma factors"/>
    <property type="match status" value="1"/>
</dbReference>
<comment type="similarity">
    <text evidence="1">Belongs to the sigma-70 factor family. ECF subfamily.</text>
</comment>
<dbReference type="InterPro" id="IPR013324">
    <property type="entry name" value="RNA_pol_sigma_r3/r4-like"/>
</dbReference>
<dbReference type="InterPro" id="IPR013249">
    <property type="entry name" value="RNA_pol_sigma70_r4_t2"/>
</dbReference>
<dbReference type="Proteomes" id="UP000233256">
    <property type="component" value="Unassembled WGS sequence"/>
</dbReference>
<dbReference type="AlphaFoldDB" id="A0A2N1PI67"/>
<sequence length="186" mass="22165">MAITPSDLELIELVKDGELDYYEDLITRYRRVVFNFAYLKLNEPSVAEDVSQETFLKAYRSLAKYNPEYKFVTWLLAICNNVCINHFNQEKKKLIYLRQKALEDGIPPSRPNAFELLDTTDYVRSIIKDLEREDRLLLLLRFWQELSHNEISEIMDMPSGTVRSKLCRLLKRLRENLNRTKEREIK</sequence>